<keyword evidence="2" id="KW-1185">Reference proteome</keyword>
<name>A0AAE0FLK5_9CHLO</name>
<dbReference type="EMBL" id="LGRX02016568">
    <property type="protein sequence ID" value="KAK3261912.1"/>
    <property type="molecule type" value="Genomic_DNA"/>
</dbReference>
<dbReference type="AlphaFoldDB" id="A0AAE0FLK5"/>
<proteinExistence type="predicted"/>
<evidence type="ECO:0000313" key="1">
    <source>
        <dbReference type="EMBL" id="KAK3261912.1"/>
    </source>
</evidence>
<evidence type="ECO:0000313" key="2">
    <source>
        <dbReference type="Proteomes" id="UP001190700"/>
    </source>
</evidence>
<protein>
    <submittedName>
        <fullName evidence="1">Uncharacterized protein</fullName>
    </submittedName>
</protein>
<gene>
    <name evidence="1" type="ORF">CYMTET_29209</name>
</gene>
<accession>A0AAE0FLK5</accession>
<dbReference type="Proteomes" id="UP001190700">
    <property type="component" value="Unassembled WGS sequence"/>
</dbReference>
<sequence>MSCPSHSPLPVAESVLAAHGSLRVRNAALRTRSTVKGGSRGALLPRCTGNKLAVHPSQGSGRSQRSVRAAAGLSHGQAQILAVRLLPLRCP</sequence>
<organism evidence="1 2">
    <name type="scientific">Cymbomonas tetramitiformis</name>
    <dbReference type="NCBI Taxonomy" id="36881"/>
    <lineage>
        <taxon>Eukaryota</taxon>
        <taxon>Viridiplantae</taxon>
        <taxon>Chlorophyta</taxon>
        <taxon>Pyramimonadophyceae</taxon>
        <taxon>Pyramimonadales</taxon>
        <taxon>Pyramimonadaceae</taxon>
        <taxon>Cymbomonas</taxon>
    </lineage>
</organism>
<comment type="caution">
    <text evidence="1">The sequence shown here is derived from an EMBL/GenBank/DDBJ whole genome shotgun (WGS) entry which is preliminary data.</text>
</comment>
<reference evidence="1 2" key="1">
    <citation type="journal article" date="2015" name="Genome Biol. Evol.">
        <title>Comparative Genomics of a Bacterivorous Green Alga Reveals Evolutionary Causalities and Consequences of Phago-Mixotrophic Mode of Nutrition.</title>
        <authorList>
            <person name="Burns J.A."/>
            <person name="Paasch A."/>
            <person name="Narechania A."/>
            <person name="Kim E."/>
        </authorList>
    </citation>
    <scope>NUCLEOTIDE SEQUENCE [LARGE SCALE GENOMIC DNA]</scope>
    <source>
        <strain evidence="1 2">PLY_AMNH</strain>
    </source>
</reference>